<organism evidence="1 2">
    <name type="scientific">Rossellomorea aquimaris</name>
    <dbReference type="NCBI Taxonomy" id="189382"/>
    <lineage>
        <taxon>Bacteria</taxon>
        <taxon>Bacillati</taxon>
        <taxon>Bacillota</taxon>
        <taxon>Bacilli</taxon>
        <taxon>Bacillales</taxon>
        <taxon>Bacillaceae</taxon>
        <taxon>Rossellomorea</taxon>
    </lineage>
</organism>
<evidence type="ECO:0000313" key="2">
    <source>
        <dbReference type="Proteomes" id="UP000324269"/>
    </source>
</evidence>
<name>A0A5D4U1I4_9BACI</name>
<dbReference type="OrthoDB" id="2965508at2"/>
<protein>
    <submittedName>
        <fullName evidence="1">Uncharacterized protein</fullName>
    </submittedName>
</protein>
<reference evidence="1 2" key="1">
    <citation type="submission" date="2019-08" db="EMBL/GenBank/DDBJ databases">
        <title>Bacillus genomes from the desert of Cuatro Cienegas, Coahuila.</title>
        <authorList>
            <person name="Olmedo-Alvarez G."/>
        </authorList>
    </citation>
    <scope>NUCLEOTIDE SEQUENCE [LARGE SCALE GENOMIC DNA]</scope>
    <source>
        <strain evidence="1 2">CH87b_3T</strain>
    </source>
</reference>
<dbReference type="Proteomes" id="UP000324269">
    <property type="component" value="Unassembled WGS sequence"/>
</dbReference>
<comment type="caution">
    <text evidence="1">The sequence shown here is derived from an EMBL/GenBank/DDBJ whole genome shotgun (WGS) entry which is preliminary data.</text>
</comment>
<dbReference type="EMBL" id="VTEZ01000008">
    <property type="protein sequence ID" value="TYS81175.1"/>
    <property type="molecule type" value="Genomic_DNA"/>
</dbReference>
<evidence type="ECO:0000313" key="1">
    <source>
        <dbReference type="EMBL" id="TYS81175.1"/>
    </source>
</evidence>
<gene>
    <name evidence="1" type="ORF">FZC85_20090</name>
</gene>
<dbReference type="RefSeq" id="WP_148970760.1">
    <property type="nucleotide sequence ID" value="NZ_JBNIKW010000009.1"/>
</dbReference>
<proteinExistence type="predicted"/>
<sequence>MNIEGIFIKKATLDDDFNYKMLYNDSRGAVFKDEYKALLRESVSKNAITVEKYIVAENIQDELYNLSETRGTQYTLIESLKNYHQESDSLIAPFIYILKKIDSDFTLNDKEGKFKIISNIFEVDLRPRIDGKNAEPRVFFPEEKIAFTSTNDNIENLVDILAVKEVKVYIVGTDARFKNIYAYKISRSKKFFEVAKGYIDNLRPDLFNKVKNHEI</sequence>
<dbReference type="AlphaFoldDB" id="A0A5D4U1I4"/>
<accession>A0A5D4U1I4</accession>